<sequence length="101" mass="11447">MGKQSRTFSVDKRVYSFQNYSRAQHFGPLEISGSPASDACPPKRCSPSQLSVKQRIADLVLRRSSSSVLLAREVQLRSWRTSRLISEEFKSCRNLEGDARL</sequence>
<evidence type="ECO:0000313" key="2">
    <source>
        <dbReference type="Proteomes" id="UP001469553"/>
    </source>
</evidence>
<reference evidence="1 2" key="1">
    <citation type="submission" date="2021-06" db="EMBL/GenBank/DDBJ databases">
        <authorList>
            <person name="Palmer J.M."/>
        </authorList>
    </citation>
    <scope>NUCLEOTIDE SEQUENCE [LARGE SCALE GENOMIC DNA]</scope>
    <source>
        <strain evidence="1 2">AS_MEX2019</strain>
        <tissue evidence="1">Muscle</tissue>
    </source>
</reference>
<evidence type="ECO:0000313" key="1">
    <source>
        <dbReference type="EMBL" id="MEQ2299293.1"/>
    </source>
</evidence>
<gene>
    <name evidence="1" type="ORF">AMECASPLE_013784</name>
</gene>
<organism evidence="1 2">
    <name type="scientific">Ameca splendens</name>
    <dbReference type="NCBI Taxonomy" id="208324"/>
    <lineage>
        <taxon>Eukaryota</taxon>
        <taxon>Metazoa</taxon>
        <taxon>Chordata</taxon>
        <taxon>Craniata</taxon>
        <taxon>Vertebrata</taxon>
        <taxon>Euteleostomi</taxon>
        <taxon>Actinopterygii</taxon>
        <taxon>Neopterygii</taxon>
        <taxon>Teleostei</taxon>
        <taxon>Neoteleostei</taxon>
        <taxon>Acanthomorphata</taxon>
        <taxon>Ovalentaria</taxon>
        <taxon>Atherinomorphae</taxon>
        <taxon>Cyprinodontiformes</taxon>
        <taxon>Goodeidae</taxon>
        <taxon>Ameca</taxon>
    </lineage>
</organism>
<protein>
    <submittedName>
        <fullName evidence="1">Uncharacterized protein</fullName>
    </submittedName>
</protein>
<name>A0ABV0YZE5_9TELE</name>
<accession>A0ABV0YZE5</accession>
<dbReference type="EMBL" id="JAHRIP010047938">
    <property type="protein sequence ID" value="MEQ2299293.1"/>
    <property type="molecule type" value="Genomic_DNA"/>
</dbReference>
<dbReference type="Proteomes" id="UP001469553">
    <property type="component" value="Unassembled WGS sequence"/>
</dbReference>
<keyword evidence="2" id="KW-1185">Reference proteome</keyword>
<comment type="caution">
    <text evidence="1">The sequence shown here is derived from an EMBL/GenBank/DDBJ whole genome shotgun (WGS) entry which is preliminary data.</text>
</comment>
<proteinExistence type="predicted"/>